<keyword evidence="12" id="KW-1185">Reference proteome</keyword>
<dbReference type="InterPro" id="IPR013750">
    <property type="entry name" value="GHMP_kinase_C_dom"/>
</dbReference>
<feature type="domain" description="GHMP kinase C-terminal" evidence="10">
    <location>
        <begin position="207"/>
        <end position="280"/>
    </location>
</feature>
<dbReference type="Pfam" id="PF08544">
    <property type="entry name" value="GHMP_kinases_C"/>
    <property type="match status" value="1"/>
</dbReference>
<dbReference type="InterPro" id="IPR006204">
    <property type="entry name" value="GHMP_kinase_N_dom"/>
</dbReference>
<dbReference type="PRINTS" id="PR00958">
    <property type="entry name" value="HOMSERKINASE"/>
</dbReference>
<evidence type="ECO:0000313" key="12">
    <source>
        <dbReference type="Proteomes" id="UP000216339"/>
    </source>
</evidence>
<keyword evidence="7" id="KW-0963">Cytoplasm</keyword>
<keyword evidence="6 7" id="KW-0067">ATP-binding</keyword>
<protein>
    <recommendedName>
        <fullName evidence="7 8">Homoserine kinase</fullName>
        <shortName evidence="7">HK</shortName>
        <shortName evidence="7">HSK</shortName>
        <ecNumber evidence="7 8">2.7.1.39</ecNumber>
    </recommendedName>
</protein>
<evidence type="ECO:0000259" key="9">
    <source>
        <dbReference type="Pfam" id="PF00288"/>
    </source>
</evidence>
<dbReference type="SUPFAM" id="SSF54211">
    <property type="entry name" value="Ribosomal protein S5 domain 2-like"/>
    <property type="match status" value="1"/>
</dbReference>
<dbReference type="InterPro" id="IPR014721">
    <property type="entry name" value="Ribsml_uS5_D2-typ_fold_subgr"/>
</dbReference>
<dbReference type="NCBIfam" id="NF002288">
    <property type="entry name" value="PRK01212.1-4"/>
    <property type="match status" value="1"/>
</dbReference>
<keyword evidence="3 7" id="KW-0791">Threonine biosynthesis</keyword>
<dbReference type="InterPro" id="IPR020568">
    <property type="entry name" value="Ribosomal_Su5_D2-typ_SF"/>
</dbReference>
<dbReference type="GO" id="GO:0009088">
    <property type="term" value="P:threonine biosynthetic process"/>
    <property type="evidence" value="ECO:0007669"/>
    <property type="project" value="UniProtKB-UniRule"/>
</dbReference>
<dbReference type="UniPathway" id="UPA00050">
    <property type="reaction ID" value="UER00064"/>
</dbReference>
<evidence type="ECO:0000256" key="1">
    <source>
        <dbReference type="ARBA" id="ARBA00022605"/>
    </source>
</evidence>
<evidence type="ECO:0000256" key="5">
    <source>
        <dbReference type="ARBA" id="ARBA00022777"/>
    </source>
</evidence>
<name>A0A271IWJ3_9BACT</name>
<dbReference type="RefSeq" id="WP_095508820.1">
    <property type="nucleotide sequence ID" value="NZ_MQWD01000001.1"/>
</dbReference>
<dbReference type="GO" id="GO:0004413">
    <property type="term" value="F:homoserine kinase activity"/>
    <property type="evidence" value="ECO:0007669"/>
    <property type="project" value="UniProtKB-UniRule"/>
</dbReference>
<dbReference type="GO" id="GO:0005524">
    <property type="term" value="F:ATP binding"/>
    <property type="evidence" value="ECO:0007669"/>
    <property type="project" value="UniProtKB-UniRule"/>
</dbReference>
<comment type="caution">
    <text evidence="11">The sequence shown here is derived from an EMBL/GenBank/DDBJ whole genome shotgun (WGS) entry which is preliminary data.</text>
</comment>
<proteinExistence type="inferred from homology"/>
<evidence type="ECO:0000259" key="10">
    <source>
        <dbReference type="Pfam" id="PF08544"/>
    </source>
</evidence>
<evidence type="ECO:0000256" key="3">
    <source>
        <dbReference type="ARBA" id="ARBA00022697"/>
    </source>
</evidence>
<gene>
    <name evidence="7" type="primary">thrB</name>
    <name evidence="11" type="ORF">BSZ37_01360</name>
</gene>
<dbReference type="InterPro" id="IPR036554">
    <property type="entry name" value="GHMP_kinase_C_sf"/>
</dbReference>
<feature type="domain" description="GHMP kinase N-terminal" evidence="9">
    <location>
        <begin position="59"/>
        <end position="146"/>
    </location>
</feature>
<comment type="function">
    <text evidence="7">Catalyzes the ATP-dependent phosphorylation of L-homoserine to L-homoserine phosphate.</text>
</comment>
<dbReference type="PANTHER" id="PTHR20861">
    <property type="entry name" value="HOMOSERINE/4-DIPHOSPHOCYTIDYL-2-C-METHYL-D-ERYTHRITOL KINASE"/>
    <property type="match status" value="1"/>
</dbReference>
<dbReference type="Pfam" id="PF00288">
    <property type="entry name" value="GHMP_kinases_N"/>
    <property type="match status" value="1"/>
</dbReference>
<dbReference type="EMBL" id="MQWD01000001">
    <property type="protein sequence ID" value="PAP75184.1"/>
    <property type="molecule type" value="Genomic_DNA"/>
</dbReference>
<dbReference type="PIRSF" id="PIRSF000676">
    <property type="entry name" value="Homoser_kin"/>
    <property type="match status" value="1"/>
</dbReference>
<evidence type="ECO:0000256" key="8">
    <source>
        <dbReference type="NCBIfam" id="TIGR00191"/>
    </source>
</evidence>
<keyword evidence="4 7" id="KW-0547">Nucleotide-binding</keyword>
<comment type="similarity">
    <text evidence="7">Belongs to the GHMP kinase family. Homoserine kinase subfamily.</text>
</comment>
<dbReference type="Gene3D" id="3.30.70.890">
    <property type="entry name" value="GHMP kinase, C-terminal domain"/>
    <property type="match status" value="1"/>
</dbReference>
<dbReference type="SUPFAM" id="SSF55060">
    <property type="entry name" value="GHMP Kinase, C-terminal domain"/>
    <property type="match status" value="1"/>
</dbReference>
<dbReference type="OrthoDB" id="9769912at2"/>
<dbReference type="Gene3D" id="3.30.230.10">
    <property type="match status" value="1"/>
</dbReference>
<dbReference type="HAMAP" id="MF_00384">
    <property type="entry name" value="Homoser_kinase"/>
    <property type="match status" value="1"/>
</dbReference>
<keyword evidence="2 7" id="KW-0808">Transferase</keyword>
<evidence type="ECO:0000256" key="7">
    <source>
        <dbReference type="HAMAP-Rule" id="MF_00384"/>
    </source>
</evidence>
<comment type="subcellular location">
    <subcellularLocation>
        <location evidence="7">Cytoplasm</location>
    </subcellularLocation>
</comment>
<sequence length="306" mass="30811">MPDSVTAFGPASLSNLGPGFDALGLCVTGLGDHVEAWRTDAPGVTIEGPPSIPTDPEKNTAGRAALHVLRTSGAEGGVGLRIEKGVPLGSGVGGSAASAVAGAWAANAVLGSPFDKPGLVDAVLEGEFAASGSYHGDNVLPALFGGLVLTSPSDPRAYRRLALPEAPPIAVIVPHVEVLTRQARAVLPGTVPHKDASAQAAELAFLLAALLEGDWAEVGTHLMRDRLAEPHRATLVPVYRAVKAAALDAGAAGCALTGSGPAMFAIPSDGADADAILTAMVDASREGAIDAHGWVAEVDTEGVRTI</sequence>
<comment type="caution">
    <text evidence="7">Lacks conserved residue(s) required for the propagation of feature annotation.</text>
</comment>
<evidence type="ECO:0000256" key="6">
    <source>
        <dbReference type="ARBA" id="ARBA00022840"/>
    </source>
</evidence>
<dbReference type="AlphaFoldDB" id="A0A271IWJ3"/>
<dbReference type="InterPro" id="IPR000870">
    <property type="entry name" value="Homoserine_kinase"/>
</dbReference>
<comment type="catalytic activity">
    <reaction evidence="7">
        <text>L-homoserine + ATP = O-phospho-L-homoserine + ADP + H(+)</text>
        <dbReference type="Rhea" id="RHEA:13985"/>
        <dbReference type="ChEBI" id="CHEBI:15378"/>
        <dbReference type="ChEBI" id="CHEBI:30616"/>
        <dbReference type="ChEBI" id="CHEBI:57476"/>
        <dbReference type="ChEBI" id="CHEBI:57590"/>
        <dbReference type="ChEBI" id="CHEBI:456216"/>
        <dbReference type="EC" id="2.7.1.39"/>
    </reaction>
</comment>
<organism evidence="11 12">
    <name type="scientific">Rubrivirga marina</name>
    <dbReference type="NCBI Taxonomy" id="1196024"/>
    <lineage>
        <taxon>Bacteria</taxon>
        <taxon>Pseudomonadati</taxon>
        <taxon>Rhodothermota</taxon>
        <taxon>Rhodothermia</taxon>
        <taxon>Rhodothermales</taxon>
        <taxon>Rubricoccaceae</taxon>
        <taxon>Rubrivirga</taxon>
    </lineage>
</organism>
<dbReference type="PANTHER" id="PTHR20861:SF1">
    <property type="entry name" value="HOMOSERINE KINASE"/>
    <property type="match status" value="1"/>
</dbReference>
<evidence type="ECO:0000256" key="4">
    <source>
        <dbReference type="ARBA" id="ARBA00022741"/>
    </source>
</evidence>
<dbReference type="NCBIfam" id="TIGR00191">
    <property type="entry name" value="thrB"/>
    <property type="match status" value="1"/>
</dbReference>
<evidence type="ECO:0000313" key="11">
    <source>
        <dbReference type="EMBL" id="PAP75184.1"/>
    </source>
</evidence>
<dbReference type="GO" id="GO:0005737">
    <property type="term" value="C:cytoplasm"/>
    <property type="evidence" value="ECO:0007669"/>
    <property type="project" value="UniProtKB-SubCell"/>
</dbReference>
<keyword evidence="5 7" id="KW-0418">Kinase</keyword>
<dbReference type="EC" id="2.7.1.39" evidence="7 8"/>
<accession>A0A271IWJ3</accession>
<evidence type="ECO:0000256" key="2">
    <source>
        <dbReference type="ARBA" id="ARBA00022679"/>
    </source>
</evidence>
<reference evidence="11 12" key="1">
    <citation type="submission" date="2016-11" db="EMBL/GenBank/DDBJ databases">
        <title>Study of marine rhodopsin-containing bacteria.</title>
        <authorList>
            <person name="Yoshizawa S."/>
            <person name="Kumagai Y."/>
            <person name="Kogure K."/>
        </authorList>
    </citation>
    <scope>NUCLEOTIDE SEQUENCE [LARGE SCALE GENOMIC DNA]</scope>
    <source>
        <strain evidence="11 12">SAORIC-28</strain>
    </source>
</reference>
<comment type="pathway">
    <text evidence="7">Amino-acid biosynthesis; L-threonine biosynthesis; L-threonine from L-aspartate: step 4/5.</text>
</comment>
<dbReference type="Proteomes" id="UP000216339">
    <property type="component" value="Unassembled WGS sequence"/>
</dbReference>
<keyword evidence="1 7" id="KW-0028">Amino-acid biosynthesis</keyword>